<keyword evidence="2" id="KW-1185">Reference proteome</keyword>
<reference evidence="1" key="1">
    <citation type="submission" date="2021-01" db="EMBL/GenBank/DDBJ databases">
        <title>Complete genome sequence of Clostridiales bacterium R-7.</title>
        <authorList>
            <person name="Mahoney-Kurpe S.C."/>
            <person name="Palevich N."/>
            <person name="Koike S."/>
            <person name="Moon C.D."/>
            <person name="Attwood G.T."/>
        </authorList>
    </citation>
    <scope>NUCLEOTIDE SEQUENCE</scope>
    <source>
        <strain evidence="1">R-7</strain>
    </source>
</reference>
<evidence type="ECO:0000313" key="2">
    <source>
        <dbReference type="Proteomes" id="UP000682782"/>
    </source>
</evidence>
<evidence type="ECO:0000313" key="1">
    <source>
        <dbReference type="EMBL" id="QUC67857.1"/>
    </source>
</evidence>
<proteinExistence type="predicted"/>
<name>A0AC61MXW2_9FIRM</name>
<protein>
    <submittedName>
        <fullName evidence="1">Uncharacterized protein</fullName>
    </submittedName>
</protein>
<dbReference type="Proteomes" id="UP000682782">
    <property type="component" value="Chromosome"/>
</dbReference>
<sequence length="222" mass="25309">MFRFWGDGSQEAMDLVNAIRVRSTENFNWTFIFILAVVFYVYWTEIQKKNTEVVCAGLALYGVHWLYEICNAVIGKLAGYPLWSVSNESTTFILLIGVCWELSMMFSIAGMISFKMLPQDRTRRYFAKNGKGGISCKLAGALEMALLFALFESFLAGTSNHSFIWVYRWWGVIPVFITTYIPFFIASNYVPVLEPRKRTTFLCTLWGLVALLLVILIPAGII</sequence>
<organism evidence="1 2">
    <name type="scientific">Aristaeella hokkaidonensis</name>
    <dbReference type="NCBI Taxonomy" id="3046382"/>
    <lineage>
        <taxon>Bacteria</taxon>
        <taxon>Bacillati</taxon>
        <taxon>Bacillota</taxon>
        <taxon>Clostridia</taxon>
        <taxon>Eubacteriales</taxon>
        <taxon>Aristaeellaceae</taxon>
        <taxon>Aristaeella</taxon>
    </lineage>
</organism>
<accession>A0AC61MXW2</accession>
<dbReference type="EMBL" id="CP068393">
    <property type="protein sequence ID" value="QUC67857.1"/>
    <property type="molecule type" value="Genomic_DNA"/>
</dbReference>
<gene>
    <name evidence="1" type="ORF">JYE49_03925</name>
</gene>